<keyword evidence="5 6" id="KW-0539">Nucleus</keyword>
<keyword evidence="2 6" id="KW-0678">Repressor</keyword>
<evidence type="ECO:0000256" key="4">
    <source>
        <dbReference type="ARBA" id="ARBA00023163"/>
    </source>
</evidence>
<comment type="caution">
    <text evidence="9">The sequence shown here is derived from an EMBL/GenBank/DDBJ whole genome shotgun (WGS) entry which is preliminary data.</text>
</comment>
<protein>
    <recommendedName>
        <fullName evidence="6">Transcription repressor</fullName>
    </recommendedName>
    <alternativeName>
        <fullName evidence="6">Ovate family protein</fullName>
    </alternativeName>
</protein>
<evidence type="ECO:0000256" key="1">
    <source>
        <dbReference type="ARBA" id="ARBA00004123"/>
    </source>
</evidence>
<sequence length="393" mass="45191">MGNYRFRVSDMIPNAWFYKLKDMGNKTRNPTISHTTKRHPPNTSTPFPTSPKHHHPHLSPLLKHSSPYFSNSTKLHYSSITTKASDTHLPDPPTQSTTNRRRRRRRKRKNPNPNANANTNTDTATTPCSVSARCTCRTTLDSFEKPVIFDTAISSRSSSSNCRFSSSSNDIIIDVDSNRSFSTQMLDKFNSSLTNQKFEDLDRFTDTKFERFNEFDSISELDLPPILTKLPKFGDRILNLKKKESEPRNLIRSSTRIDERNVHDSLFLKEETSPVRRLSSSLPPKGLKIRAHSPRLASKKIQAYCRKSNSTSPMTPTKTRKKRATEGFAVVKSSFDPEKDFRDSMLEMIVENNIRASRDLEELLACYLSLNSDEYHDMIVEVFEQIWFDLTEI</sequence>
<comment type="subcellular location">
    <subcellularLocation>
        <location evidence="1 6">Nucleus</location>
    </subcellularLocation>
</comment>
<dbReference type="Pfam" id="PF04844">
    <property type="entry name" value="Ovate"/>
    <property type="match status" value="1"/>
</dbReference>
<proteinExistence type="predicted"/>
<dbReference type="InterPro" id="IPR038933">
    <property type="entry name" value="Ovate"/>
</dbReference>
<dbReference type="PANTHER" id="PTHR33057">
    <property type="entry name" value="TRANSCRIPTION REPRESSOR OFP7-RELATED"/>
    <property type="match status" value="1"/>
</dbReference>
<comment type="function">
    <text evidence="6">Transcriptional repressor that regulates multiple aspects of plant growth and development.</text>
</comment>
<dbReference type="GO" id="GO:0045892">
    <property type="term" value="P:negative regulation of DNA-templated transcription"/>
    <property type="evidence" value="ECO:0007669"/>
    <property type="project" value="UniProtKB-UniRule"/>
</dbReference>
<dbReference type="GO" id="GO:0005634">
    <property type="term" value="C:nucleus"/>
    <property type="evidence" value="ECO:0007669"/>
    <property type="project" value="UniProtKB-SubCell"/>
</dbReference>
<gene>
    <name evidence="9" type="ORF">CKAN_00758900</name>
</gene>
<feature type="region of interest" description="Disordered" evidence="7">
    <location>
        <begin position="24"/>
        <end position="65"/>
    </location>
</feature>
<evidence type="ECO:0000259" key="8">
    <source>
        <dbReference type="PROSITE" id="PS51754"/>
    </source>
</evidence>
<feature type="region of interest" description="Disordered" evidence="7">
    <location>
        <begin position="81"/>
        <end position="128"/>
    </location>
</feature>
<evidence type="ECO:0000256" key="5">
    <source>
        <dbReference type="ARBA" id="ARBA00023242"/>
    </source>
</evidence>
<dbReference type="GO" id="GO:0003677">
    <property type="term" value="F:DNA binding"/>
    <property type="evidence" value="ECO:0007669"/>
    <property type="project" value="InterPro"/>
</dbReference>
<dbReference type="OrthoDB" id="1928390at2759"/>
<organism evidence="9 10">
    <name type="scientific">Cinnamomum micranthum f. kanehirae</name>
    <dbReference type="NCBI Taxonomy" id="337451"/>
    <lineage>
        <taxon>Eukaryota</taxon>
        <taxon>Viridiplantae</taxon>
        <taxon>Streptophyta</taxon>
        <taxon>Embryophyta</taxon>
        <taxon>Tracheophyta</taxon>
        <taxon>Spermatophyta</taxon>
        <taxon>Magnoliopsida</taxon>
        <taxon>Magnoliidae</taxon>
        <taxon>Laurales</taxon>
        <taxon>Lauraceae</taxon>
        <taxon>Cinnamomum</taxon>
    </lineage>
</organism>
<dbReference type="InterPro" id="IPR006458">
    <property type="entry name" value="Ovate_C"/>
</dbReference>
<feature type="compositionally biased region" description="Basic residues" evidence="7">
    <location>
        <begin position="99"/>
        <end position="110"/>
    </location>
</feature>
<accession>A0A3S3MSZ7</accession>
<dbReference type="Pfam" id="PF13724">
    <property type="entry name" value="DNA_binding_2"/>
    <property type="match status" value="1"/>
</dbReference>
<reference evidence="9 10" key="1">
    <citation type="journal article" date="2019" name="Nat. Plants">
        <title>Stout camphor tree genome fills gaps in understanding of flowering plant genome evolution.</title>
        <authorList>
            <person name="Chaw S.M."/>
            <person name="Liu Y.C."/>
            <person name="Wu Y.W."/>
            <person name="Wang H.Y."/>
            <person name="Lin C.I."/>
            <person name="Wu C.S."/>
            <person name="Ke H.M."/>
            <person name="Chang L.Y."/>
            <person name="Hsu C.Y."/>
            <person name="Yang H.T."/>
            <person name="Sudianto E."/>
            <person name="Hsu M.H."/>
            <person name="Wu K.P."/>
            <person name="Wang L.N."/>
            <person name="Leebens-Mack J.H."/>
            <person name="Tsai I.J."/>
        </authorList>
    </citation>
    <scope>NUCLEOTIDE SEQUENCE [LARGE SCALE GENOMIC DNA]</scope>
    <source>
        <strain evidence="10">cv. Chaw 1501</strain>
        <tissue evidence="9">Young leaves</tissue>
    </source>
</reference>
<keyword evidence="3 6" id="KW-0805">Transcription regulation</keyword>
<dbReference type="PROSITE" id="PS51754">
    <property type="entry name" value="OVATE"/>
    <property type="match status" value="1"/>
</dbReference>
<evidence type="ECO:0000256" key="7">
    <source>
        <dbReference type="SAM" id="MobiDB-lite"/>
    </source>
</evidence>
<dbReference type="EMBL" id="QPKB01000003">
    <property type="protein sequence ID" value="RWR79032.1"/>
    <property type="molecule type" value="Genomic_DNA"/>
</dbReference>
<dbReference type="InterPro" id="IPR025830">
    <property type="entry name" value="DNA_bnd_dom_ovate"/>
</dbReference>
<evidence type="ECO:0000313" key="9">
    <source>
        <dbReference type="EMBL" id="RWR79032.1"/>
    </source>
</evidence>
<dbReference type="Proteomes" id="UP000283530">
    <property type="component" value="Unassembled WGS sequence"/>
</dbReference>
<keyword evidence="4 6" id="KW-0804">Transcription</keyword>
<evidence type="ECO:0000256" key="6">
    <source>
        <dbReference type="RuleBase" id="RU367028"/>
    </source>
</evidence>
<evidence type="ECO:0000313" key="10">
    <source>
        <dbReference type="Proteomes" id="UP000283530"/>
    </source>
</evidence>
<dbReference type="NCBIfam" id="TIGR01568">
    <property type="entry name" value="A_thal_3678"/>
    <property type="match status" value="1"/>
</dbReference>
<name>A0A3S3MSZ7_9MAGN</name>
<dbReference type="PANTHER" id="PTHR33057:SF82">
    <property type="entry name" value="TRANSCRIPTION REPRESSOR OFP5"/>
    <property type="match status" value="1"/>
</dbReference>
<evidence type="ECO:0000256" key="3">
    <source>
        <dbReference type="ARBA" id="ARBA00023015"/>
    </source>
</evidence>
<feature type="compositionally biased region" description="Low complexity" evidence="7">
    <location>
        <begin position="111"/>
        <end position="127"/>
    </location>
</feature>
<keyword evidence="10" id="KW-1185">Reference proteome</keyword>
<dbReference type="AlphaFoldDB" id="A0A3S3MSZ7"/>
<evidence type="ECO:0000256" key="2">
    <source>
        <dbReference type="ARBA" id="ARBA00022491"/>
    </source>
</evidence>
<feature type="domain" description="OVATE" evidence="8">
    <location>
        <begin position="330"/>
        <end position="389"/>
    </location>
</feature>